<organism evidence="11 12">
    <name type="scientific">Rothia aeria</name>
    <dbReference type="NCBI Taxonomy" id="172042"/>
    <lineage>
        <taxon>Bacteria</taxon>
        <taxon>Bacillati</taxon>
        <taxon>Actinomycetota</taxon>
        <taxon>Actinomycetes</taxon>
        <taxon>Micrococcales</taxon>
        <taxon>Micrococcaceae</taxon>
        <taxon>Rothia</taxon>
    </lineage>
</organism>
<protein>
    <recommendedName>
        <fullName evidence="3">Cell wall synthesis protein Wag31</fullName>
    </recommendedName>
    <alternativeName>
        <fullName evidence="8">Antigen 84</fullName>
    </alternativeName>
</protein>
<dbReference type="EMBL" id="LR134479">
    <property type="protein sequence ID" value="VEI22717.1"/>
    <property type="molecule type" value="Genomic_DNA"/>
</dbReference>
<keyword evidence="5 11" id="KW-0132">Cell division</keyword>
<dbReference type="Proteomes" id="UP000282386">
    <property type="component" value="Chromosome"/>
</dbReference>
<evidence type="ECO:0000256" key="6">
    <source>
        <dbReference type="ARBA" id="ARBA00023054"/>
    </source>
</evidence>
<dbReference type="PANTHER" id="PTHR35794:SF2">
    <property type="entry name" value="CELL DIVISION PROTEIN DIVIVA"/>
    <property type="match status" value="1"/>
</dbReference>
<gene>
    <name evidence="11" type="ORF">NCTC10207_00802</name>
</gene>
<dbReference type="NCBIfam" id="TIGR03544">
    <property type="entry name" value="DivI1A_domain"/>
    <property type="match status" value="1"/>
</dbReference>
<accession>A0A7T9UPP5</accession>
<evidence type="ECO:0000313" key="11">
    <source>
        <dbReference type="EMBL" id="VEI22717.1"/>
    </source>
</evidence>
<evidence type="ECO:0000256" key="10">
    <source>
        <dbReference type="SAM" id="MobiDB-lite"/>
    </source>
</evidence>
<feature type="coiled-coil region" evidence="9">
    <location>
        <begin position="108"/>
        <end position="139"/>
    </location>
</feature>
<evidence type="ECO:0000256" key="1">
    <source>
        <dbReference type="ARBA" id="ARBA00004496"/>
    </source>
</evidence>
<keyword evidence="4" id="KW-0963">Cytoplasm</keyword>
<dbReference type="Pfam" id="PF05103">
    <property type="entry name" value="DivIVA"/>
    <property type="match status" value="1"/>
</dbReference>
<dbReference type="GO" id="GO:0005737">
    <property type="term" value="C:cytoplasm"/>
    <property type="evidence" value="ECO:0007669"/>
    <property type="project" value="UniProtKB-SubCell"/>
</dbReference>
<evidence type="ECO:0000256" key="8">
    <source>
        <dbReference type="ARBA" id="ARBA00031737"/>
    </source>
</evidence>
<proteinExistence type="inferred from homology"/>
<reference evidence="11 12" key="1">
    <citation type="submission" date="2018-12" db="EMBL/GenBank/DDBJ databases">
        <authorList>
            <consortium name="Pathogen Informatics"/>
        </authorList>
    </citation>
    <scope>NUCLEOTIDE SEQUENCE [LARGE SCALE GENOMIC DNA]</scope>
    <source>
        <strain evidence="11 12">NCTC10207</strain>
    </source>
</reference>
<dbReference type="InterPro" id="IPR019933">
    <property type="entry name" value="DivIVA_domain"/>
</dbReference>
<evidence type="ECO:0000256" key="4">
    <source>
        <dbReference type="ARBA" id="ARBA00022490"/>
    </source>
</evidence>
<keyword evidence="6 9" id="KW-0175">Coiled coil</keyword>
<dbReference type="RefSeq" id="WP_006888900.1">
    <property type="nucleotide sequence ID" value="NZ_CAJPQC010000003.1"/>
</dbReference>
<sequence length="181" mass="19990">MAITPEDLINKSFKVVNVGPSYSMNEVDDFLDELVGELRRLNAENNSLRRKLEDCESRKGGASTSETTAAAAAPAGGGSQDAAGLLAMAQKVHDDYVSQGERTKAELIAEAEKKANQLVVEAEIKREKALSALKEEQANLKSSVESLRGFESRYRTQLQEHLNRQLDDLRHLKSIEAEARY</sequence>
<name>A0A7T9UPP5_9MICC</name>
<dbReference type="Gene3D" id="6.10.250.660">
    <property type="match status" value="1"/>
</dbReference>
<feature type="region of interest" description="Disordered" evidence="10">
    <location>
        <begin position="54"/>
        <end position="79"/>
    </location>
</feature>
<evidence type="ECO:0000313" key="12">
    <source>
        <dbReference type="Proteomes" id="UP000282386"/>
    </source>
</evidence>
<evidence type="ECO:0000256" key="2">
    <source>
        <dbReference type="ARBA" id="ARBA00009008"/>
    </source>
</evidence>
<evidence type="ECO:0000256" key="3">
    <source>
        <dbReference type="ARBA" id="ARBA00018787"/>
    </source>
</evidence>
<dbReference type="InterPro" id="IPR007793">
    <property type="entry name" value="DivIVA_fam"/>
</dbReference>
<evidence type="ECO:0000256" key="7">
    <source>
        <dbReference type="ARBA" id="ARBA00023306"/>
    </source>
</evidence>
<comment type="similarity">
    <text evidence="2">Belongs to the DivIVA family.</text>
</comment>
<comment type="subcellular location">
    <subcellularLocation>
        <location evidence="1">Cytoplasm</location>
    </subcellularLocation>
</comment>
<dbReference type="GeneID" id="93861111"/>
<dbReference type="PANTHER" id="PTHR35794">
    <property type="entry name" value="CELL DIVISION PROTEIN DIVIVA"/>
    <property type="match status" value="1"/>
</dbReference>
<evidence type="ECO:0000256" key="9">
    <source>
        <dbReference type="SAM" id="Coils"/>
    </source>
</evidence>
<dbReference type="GO" id="GO:0051301">
    <property type="term" value="P:cell division"/>
    <property type="evidence" value="ECO:0007669"/>
    <property type="project" value="UniProtKB-KW"/>
</dbReference>
<keyword evidence="7" id="KW-0131">Cell cycle</keyword>
<evidence type="ECO:0000256" key="5">
    <source>
        <dbReference type="ARBA" id="ARBA00022618"/>
    </source>
</evidence>
<dbReference type="AlphaFoldDB" id="A0A7T9UPP5"/>
<feature type="compositionally biased region" description="Low complexity" evidence="10">
    <location>
        <begin position="60"/>
        <end position="79"/>
    </location>
</feature>